<dbReference type="PATRIC" id="fig|1423813.3.peg.2187"/>
<gene>
    <name evidence="1" type="ORF">FC26_GL002148</name>
</gene>
<evidence type="ECO:0000313" key="1">
    <source>
        <dbReference type="EMBL" id="KRM62571.1"/>
    </source>
</evidence>
<comment type="caution">
    <text evidence="1">The sequence shown here is derived from an EMBL/GenBank/DDBJ whole genome shotgun (WGS) entry which is preliminary data.</text>
</comment>
<protein>
    <submittedName>
        <fullName evidence="1">Uncharacterized protein</fullName>
    </submittedName>
</protein>
<proteinExistence type="predicted"/>
<dbReference type="Proteomes" id="UP000051733">
    <property type="component" value="Unassembled WGS sequence"/>
</dbReference>
<accession>A0A0R2AE68</accession>
<evidence type="ECO:0000313" key="2">
    <source>
        <dbReference type="Proteomes" id="UP000051733"/>
    </source>
</evidence>
<organism evidence="1 2">
    <name type="scientific">Paucilactobacillus vaccinostercus DSM 20634</name>
    <dbReference type="NCBI Taxonomy" id="1423813"/>
    <lineage>
        <taxon>Bacteria</taxon>
        <taxon>Bacillati</taxon>
        <taxon>Bacillota</taxon>
        <taxon>Bacilli</taxon>
        <taxon>Lactobacillales</taxon>
        <taxon>Lactobacillaceae</taxon>
        <taxon>Paucilactobacillus</taxon>
    </lineage>
</organism>
<sequence>MYGDTTLQQKQLFDRFNVEPAYIRYFATGRLELHISDYDNIQESGPMIYEFPYIGKKNLHANL</sequence>
<keyword evidence="2" id="KW-1185">Reference proteome</keyword>
<name>A0A0R2AE68_9LACO</name>
<dbReference type="AlphaFoldDB" id="A0A0R2AE68"/>
<reference evidence="1 2" key="1">
    <citation type="journal article" date="2015" name="Genome Announc.">
        <title>Expanding the biotechnology potential of lactobacilli through comparative genomics of 213 strains and associated genera.</title>
        <authorList>
            <person name="Sun Z."/>
            <person name="Harris H.M."/>
            <person name="McCann A."/>
            <person name="Guo C."/>
            <person name="Argimon S."/>
            <person name="Zhang W."/>
            <person name="Yang X."/>
            <person name="Jeffery I.B."/>
            <person name="Cooney J.C."/>
            <person name="Kagawa T.F."/>
            <person name="Liu W."/>
            <person name="Song Y."/>
            <person name="Salvetti E."/>
            <person name="Wrobel A."/>
            <person name="Rasinkangas P."/>
            <person name="Parkhill J."/>
            <person name="Rea M.C."/>
            <person name="O'Sullivan O."/>
            <person name="Ritari J."/>
            <person name="Douillard F.P."/>
            <person name="Paul Ross R."/>
            <person name="Yang R."/>
            <person name="Briner A.E."/>
            <person name="Felis G.E."/>
            <person name="de Vos W.M."/>
            <person name="Barrangou R."/>
            <person name="Klaenhammer T.R."/>
            <person name="Caufield P.W."/>
            <person name="Cui Y."/>
            <person name="Zhang H."/>
            <person name="O'Toole P.W."/>
        </authorList>
    </citation>
    <scope>NUCLEOTIDE SEQUENCE [LARGE SCALE GENOMIC DNA]</scope>
    <source>
        <strain evidence="1 2">DSM 20634</strain>
    </source>
</reference>
<dbReference type="EMBL" id="AYYY01000005">
    <property type="protein sequence ID" value="KRM62571.1"/>
    <property type="molecule type" value="Genomic_DNA"/>
</dbReference>